<reference evidence="2 3" key="1">
    <citation type="submission" date="2023-11" db="EMBL/GenBank/DDBJ databases">
        <title>Halocaridina rubra genome assembly.</title>
        <authorList>
            <person name="Smith C."/>
        </authorList>
    </citation>
    <scope>NUCLEOTIDE SEQUENCE [LARGE SCALE GENOMIC DNA]</scope>
    <source>
        <strain evidence="2">EP-1</strain>
        <tissue evidence="2">Whole</tissue>
    </source>
</reference>
<keyword evidence="3" id="KW-1185">Reference proteome</keyword>
<name>A0AAN9A812_HALRR</name>
<dbReference type="AlphaFoldDB" id="A0AAN9A812"/>
<gene>
    <name evidence="2" type="ORF">SK128_019226</name>
</gene>
<feature type="compositionally biased region" description="Polar residues" evidence="1">
    <location>
        <begin position="43"/>
        <end position="52"/>
    </location>
</feature>
<feature type="region of interest" description="Disordered" evidence="1">
    <location>
        <begin position="36"/>
        <end position="85"/>
    </location>
</feature>
<sequence>IDTDEEVRQLLDLKGLAAQRDLGNLKSQLHAAGATKPAAEAAMNTNSSTKGSNVHEPKNDMAPVPMEQKGDRSKAEEIKFAIPLE</sequence>
<organism evidence="2 3">
    <name type="scientific">Halocaridina rubra</name>
    <name type="common">Hawaiian red shrimp</name>
    <dbReference type="NCBI Taxonomy" id="373956"/>
    <lineage>
        <taxon>Eukaryota</taxon>
        <taxon>Metazoa</taxon>
        <taxon>Ecdysozoa</taxon>
        <taxon>Arthropoda</taxon>
        <taxon>Crustacea</taxon>
        <taxon>Multicrustacea</taxon>
        <taxon>Malacostraca</taxon>
        <taxon>Eumalacostraca</taxon>
        <taxon>Eucarida</taxon>
        <taxon>Decapoda</taxon>
        <taxon>Pleocyemata</taxon>
        <taxon>Caridea</taxon>
        <taxon>Atyoidea</taxon>
        <taxon>Atyidae</taxon>
        <taxon>Halocaridina</taxon>
    </lineage>
</organism>
<protein>
    <submittedName>
        <fullName evidence="2">Uncharacterized protein</fullName>
    </submittedName>
</protein>
<proteinExistence type="predicted"/>
<feature type="non-terminal residue" evidence="2">
    <location>
        <position position="1"/>
    </location>
</feature>
<dbReference type="Proteomes" id="UP001381693">
    <property type="component" value="Unassembled WGS sequence"/>
</dbReference>
<feature type="compositionally biased region" description="Basic and acidic residues" evidence="1">
    <location>
        <begin position="68"/>
        <end position="79"/>
    </location>
</feature>
<accession>A0AAN9A812</accession>
<dbReference type="EMBL" id="JAXCGZ010010349">
    <property type="protein sequence ID" value="KAK7075610.1"/>
    <property type="molecule type" value="Genomic_DNA"/>
</dbReference>
<evidence type="ECO:0000313" key="3">
    <source>
        <dbReference type="Proteomes" id="UP001381693"/>
    </source>
</evidence>
<evidence type="ECO:0000256" key="1">
    <source>
        <dbReference type="SAM" id="MobiDB-lite"/>
    </source>
</evidence>
<evidence type="ECO:0000313" key="2">
    <source>
        <dbReference type="EMBL" id="KAK7075610.1"/>
    </source>
</evidence>
<comment type="caution">
    <text evidence="2">The sequence shown here is derived from an EMBL/GenBank/DDBJ whole genome shotgun (WGS) entry which is preliminary data.</text>
</comment>